<dbReference type="InterPro" id="IPR011037">
    <property type="entry name" value="Pyrv_Knase-like_insert_dom_sf"/>
</dbReference>
<evidence type="ECO:0000256" key="4">
    <source>
        <dbReference type="ARBA" id="ARBA00012142"/>
    </source>
</evidence>
<dbReference type="FunFam" id="2.40.33.10:FF:000001">
    <property type="entry name" value="Pyruvate kinase"/>
    <property type="match status" value="1"/>
</dbReference>
<dbReference type="Proteomes" id="UP000799049">
    <property type="component" value="Unassembled WGS sequence"/>
</dbReference>
<evidence type="ECO:0000256" key="9">
    <source>
        <dbReference type="ARBA" id="ARBA00022840"/>
    </source>
</evidence>
<evidence type="ECO:0000256" key="5">
    <source>
        <dbReference type="ARBA" id="ARBA00022679"/>
    </source>
</evidence>
<evidence type="ECO:0000256" key="12">
    <source>
        <dbReference type="ARBA" id="ARBA00023317"/>
    </source>
</evidence>
<dbReference type="InterPro" id="IPR001697">
    <property type="entry name" value="Pyr_Knase"/>
</dbReference>
<dbReference type="Pfam" id="PF02887">
    <property type="entry name" value="PK_C"/>
    <property type="match status" value="1"/>
</dbReference>
<comment type="catalytic activity">
    <reaction evidence="13">
        <text>pyruvate + ATP = phosphoenolpyruvate + ADP + H(+)</text>
        <dbReference type="Rhea" id="RHEA:18157"/>
        <dbReference type="ChEBI" id="CHEBI:15361"/>
        <dbReference type="ChEBI" id="CHEBI:15378"/>
        <dbReference type="ChEBI" id="CHEBI:30616"/>
        <dbReference type="ChEBI" id="CHEBI:58702"/>
        <dbReference type="ChEBI" id="CHEBI:456216"/>
        <dbReference type="EC" id="2.7.1.40"/>
    </reaction>
</comment>
<evidence type="ECO:0000256" key="2">
    <source>
        <dbReference type="ARBA" id="ARBA00004997"/>
    </source>
</evidence>
<proteinExistence type="inferred from homology"/>
<comment type="cofactor">
    <cofactor evidence="1">
        <name>K(+)</name>
        <dbReference type="ChEBI" id="CHEBI:29103"/>
    </cofactor>
</comment>
<keyword evidence="11 13" id="KW-0324">Glycolysis</keyword>
<dbReference type="GO" id="GO:0030955">
    <property type="term" value="F:potassium ion binding"/>
    <property type="evidence" value="ECO:0007669"/>
    <property type="project" value="InterPro"/>
</dbReference>
<dbReference type="NCBIfam" id="NF004978">
    <property type="entry name" value="PRK06354.1"/>
    <property type="match status" value="1"/>
</dbReference>
<dbReference type="OrthoDB" id="108365at2759"/>
<dbReference type="InterPro" id="IPR015795">
    <property type="entry name" value="Pyrv_Knase_C"/>
</dbReference>
<dbReference type="InterPro" id="IPR015806">
    <property type="entry name" value="Pyrv_Knase_insert_dom_sf"/>
</dbReference>
<keyword evidence="8 13" id="KW-0418">Kinase</keyword>
<dbReference type="InterPro" id="IPR036918">
    <property type="entry name" value="Pyrv_Knase_C_sf"/>
</dbReference>
<reference evidence="16" key="1">
    <citation type="submission" date="2019-09" db="EMBL/GenBank/DDBJ databases">
        <title>The Mitochondrial Proteome of the Jakobid, Andalucia godoyi, a Protist With the Most Gene-Rich and Bacteria-Like Mitochondrial Genome.</title>
        <authorList>
            <person name="Gray M.W."/>
            <person name="Burger G."/>
            <person name="Derelle R."/>
            <person name="Klimes V."/>
            <person name="Leger M."/>
            <person name="Sarrasin M."/>
            <person name="Vlcek C."/>
            <person name="Roger A.J."/>
            <person name="Elias M."/>
            <person name="Lang B.F."/>
        </authorList>
    </citation>
    <scope>NUCLEOTIDE SEQUENCE</scope>
    <source>
        <strain evidence="16">And28</strain>
    </source>
</reference>
<keyword evidence="17" id="KW-1185">Reference proteome</keyword>
<dbReference type="Gene3D" id="3.40.1380.20">
    <property type="entry name" value="Pyruvate kinase, C-terminal domain"/>
    <property type="match status" value="1"/>
</dbReference>
<dbReference type="AlphaFoldDB" id="A0A8K0AJ78"/>
<evidence type="ECO:0000256" key="10">
    <source>
        <dbReference type="ARBA" id="ARBA00022842"/>
    </source>
</evidence>
<evidence type="ECO:0000259" key="15">
    <source>
        <dbReference type="Pfam" id="PF02887"/>
    </source>
</evidence>
<comment type="pathway">
    <text evidence="2 13">Carbohydrate degradation; glycolysis; pyruvate from D-glyceraldehyde 3-phosphate: step 5/5.</text>
</comment>
<evidence type="ECO:0000256" key="7">
    <source>
        <dbReference type="ARBA" id="ARBA00022741"/>
    </source>
</evidence>
<dbReference type="SUPFAM" id="SSF50800">
    <property type="entry name" value="PK beta-barrel domain-like"/>
    <property type="match status" value="1"/>
</dbReference>
<comment type="caution">
    <text evidence="16">The sequence shown here is derived from an EMBL/GenBank/DDBJ whole genome shotgun (WGS) entry which is preliminary data.</text>
</comment>
<gene>
    <name evidence="16" type="ORF">ANDGO_05259</name>
</gene>
<keyword evidence="9" id="KW-0067">ATP-binding</keyword>
<dbReference type="EMBL" id="VRVR01000003">
    <property type="protein sequence ID" value="KAF0853077.1"/>
    <property type="molecule type" value="Genomic_DNA"/>
</dbReference>
<dbReference type="GO" id="GO:0005524">
    <property type="term" value="F:ATP binding"/>
    <property type="evidence" value="ECO:0007669"/>
    <property type="project" value="UniProtKB-KW"/>
</dbReference>
<evidence type="ECO:0000256" key="1">
    <source>
        <dbReference type="ARBA" id="ARBA00001958"/>
    </source>
</evidence>
<dbReference type="SUPFAM" id="SSF52935">
    <property type="entry name" value="PK C-terminal domain-like"/>
    <property type="match status" value="1"/>
</dbReference>
<dbReference type="GO" id="GO:0004743">
    <property type="term" value="F:pyruvate kinase activity"/>
    <property type="evidence" value="ECO:0007669"/>
    <property type="project" value="UniProtKB-EC"/>
</dbReference>
<evidence type="ECO:0000259" key="14">
    <source>
        <dbReference type="Pfam" id="PF00224"/>
    </source>
</evidence>
<evidence type="ECO:0000313" key="17">
    <source>
        <dbReference type="Proteomes" id="UP000799049"/>
    </source>
</evidence>
<evidence type="ECO:0000256" key="6">
    <source>
        <dbReference type="ARBA" id="ARBA00022723"/>
    </source>
</evidence>
<evidence type="ECO:0000256" key="8">
    <source>
        <dbReference type="ARBA" id="ARBA00022777"/>
    </source>
</evidence>
<dbReference type="GO" id="GO:0000287">
    <property type="term" value="F:magnesium ion binding"/>
    <property type="evidence" value="ECO:0007669"/>
    <property type="project" value="InterPro"/>
</dbReference>
<keyword evidence="5 13" id="KW-0808">Transferase</keyword>
<accession>A0A8K0AJ78</accession>
<dbReference type="InterPro" id="IPR015813">
    <property type="entry name" value="Pyrv/PenolPyrv_kinase-like_dom"/>
</dbReference>
<dbReference type="PANTHER" id="PTHR11817">
    <property type="entry name" value="PYRUVATE KINASE"/>
    <property type="match status" value="1"/>
</dbReference>
<keyword evidence="10 13" id="KW-0460">Magnesium</keyword>
<dbReference type="UniPathway" id="UPA00109">
    <property type="reaction ID" value="UER00188"/>
</dbReference>
<dbReference type="NCBIfam" id="TIGR01064">
    <property type="entry name" value="pyruv_kin"/>
    <property type="match status" value="1"/>
</dbReference>
<dbReference type="PRINTS" id="PR01050">
    <property type="entry name" value="PYRUVTKNASE"/>
</dbReference>
<dbReference type="InterPro" id="IPR015793">
    <property type="entry name" value="Pyrv_Knase_brl"/>
</dbReference>
<evidence type="ECO:0000256" key="3">
    <source>
        <dbReference type="ARBA" id="ARBA00008663"/>
    </source>
</evidence>
<dbReference type="Gene3D" id="3.20.20.60">
    <property type="entry name" value="Phosphoenolpyruvate-binding domains"/>
    <property type="match status" value="1"/>
</dbReference>
<feature type="domain" description="Pyruvate kinase C-terminal" evidence="15">
    <location>
        <begin position="376"/>
        <end position="497"/>
    </location>
</feature>
<dbReference type="Gene3D" id="2.40.33.10">
    <property type="entry name" value="PK beta-barrel domain-like"/>
    <property type="match status" value="1"/>
</dbReference>
<protein>
    <recommendedName>
        <fullName evidence="4 13">Pyruvate kinase</fullName>
        <ecNumber evidence="4 13">2.7.1.40</ecNumber>
    </recommendedName>
</protein>
<dbReference type="Pfam" id="PF00224">
    <property type="entry name" value="PK"/>
    <property type="match status" value="1"/>
</dbReference>
<evidence type="ECO:0000256" key="11">
    <source>
        <dbReference type="ARBA" id="ARBA00023152"/>
    </source>
</evidence>
<keyword evidence="7" id="KW-0547">Nucleotide-binding</keyword>
<dbReference type="EC" id="2.7.1.40" evidence="4 13"/>
<dbReference type="InterPro" id="IPR040442">
    <property type="entry name" value="Pyrv_kinase-like_dom_sf"/>
</dbReference>
<sequence>MYSQLVRTLVRFASRANGPPVNFTMTKIVATLGPASSERATLLEMIRAGMDCARLNFSHGDRAFLSRLVENVRSASEELDVPIALLGDLRGPRIRVGDIAGGKILLTKGSKMRLDPNQTAPGTETSVSISYPELYKDIRKGDVILIDDGVIKMVVENTSTATGCIECVVTREGFLSSRRGINVPGVTLSIPSITEKDKEDIRWAEEHGLDFLAQSFVQSANDVRLLKSLTSIPVIAKIENKGAVQDIDSIIQEAFGVMVARGDLAIEMSFEDIAVLQKRIILKCRQMAVPVITATQMLESMMQNSQPTRAESTDVANAVFDGTDAVMLSGESAIGKFPVECVATMTSIAKRAELAWKRQEIDLPKEVVKSSKVDATIARLCYLAQKSVDAAGIVTWTISGNTARYVAAHRPLAPIVSLSPYEKANRRLSISWGVIPVQFKGVPFDANNRNLSKLSTVSKASAAAARDAGVAREGDLIVLCTGTPLQKPGYTNLLHVIEV</sequence>
<evidence type="ECO:0000256" key="13">
    <source>
        <dbReference type="RuleBase" id="RU000504"/>
    </source>
</evidence>
<name>A0A8K0AJ78_ANDGO</name>
<feature type="domain" description="Pyruvate kinase barrel" evidence="14">
    <location>
        <begin position="25"/>
        <end position="342"/>
    </location>
</feature>
<organism evidence="16 17">
    <name type="scientific">Andalucia godoyi</name>
    <name type="common">Flagellate</name>
    <dbReference type="NCBI Taxonomy" id="505711"/>
    <lineage>
        <taxon>Eukaryota</taxon>
        <taxon>Discoba</taxon>
        <taxon>Jakobida</taxon>
        <taxon>Andalucina</taxon>
        <taxon>Andaluciidae</taxon>
        <taxon>Andalucia</taxon>
    </lineage>
</organism>
<dbReference type="GO" id="GO:0016301">
    <property type="term" value="F:kinase activity"/>
    <property type="evidence" value="ECO:0007669"/>
    <property type="project" value="UniProtKB-KW"/>
</dbReference>
<dbReference type="NCBIfam" id="NF004491">
    <property type="entry name" value="PRK05826.1"/>
    <property type="match status" value="1"/>
</dbReference>
<evidence type="ECO:0000313" key="16">
    <source>
        <dbReference type="EMBL" id="KAF0853077.1"/>
    </source>
</evidence>
<comment type="similarity">
    <text evidence="3 13">Belongs to the pyruvate kinase family.</text>
</comment>
<keyword evidence="6" id="KW-0479">Metal-binding</keyword>
<dbReference type="SUPFAM" id="SSF51621">
    <property type="entry name" value="Phosphoenolpyruvate/pyruvate domain"/>
    <property type="match status" value="1"/>
</dbReference>
<keyword evidence="12 16" id="KW-0670">Pyruvate</keyword>